<dbReference type="KEGG" id="euz:DVS28_a1414"/>
<dbReference type="AlphaFoldDB" id="A0A346XV66"/>
<keyword evidence="3" id="KW-1185">Reference proteome</keyword>
<dbReference type="EMBL" id="CP031165">
    <property type="protein sequence ID" value="AXV06113.1"/>
    <property type="molecule type" value="Genomic_DNA"/>
</dbReference>
<sequence length="209" mass="21466">MSVVLLGIVLLVLLGAGAFAFALARSGKQQYDAQGQIVPGVASEAPASWAGAHTPEAKLHRRLGAAMRGLREVAGAPGEEVRLLELRVELEQQALEIDRRLIAASHLPAAAKAPALAQAEQAVSAVEQAAGAIIGQVALGSTATDRALADVTERIHFAAQAREELDRLEGLGGDSVGGSWPPDWATTDPSDTASATDPDEGDTPQAGTA</sequence>
<feature type="compositionally biased region" description="Low complexity" evidence="1">
    <location>
        <begin position="180"/>
        <end position="196"/>
    </location>
</feature>
<evidence type="ECO:0000313" key="2">
    <source>
        <dbReference type="EMBL" id="AXV06113.1"/>
    </source>
</evidence>
<dbReference type="Proteomes" id="UP000264006">
    <property type="component" value="Chromosome"/>
</dbReference>
<dbReference type="RefSeq" id="WP_114590815.1">
    <property type="nucleotide sequence ID" value="NZ_CP031165.1"/>
</dbReference>
<accession>A0A346XV66</accession>
<organism evidence="2 3">
    <name type="scientific">Euzebya pacifica</name>
    <dbReference type="NCBI Taxonomy" id="1608957"/>
    <lineage>
        <taxon>Bacteria</taxon>
        <taxon>Bacillati</taxon>
        <taxon>Actinomycetota</taxon>
        <taxon>Nitriliruptoria</taxon>
        <taxon>Euzebyales</taxon>
    </lineage>
</organism>
<gene>
    <name evidence="2" type="ORF">DVS28_a1414</name>
</gene>
<evidence type="ECO:0000313" key="3">
    <source>
        <dbReference type="Proteomes" id="UP000264006"/>
    </source>
</evidence>
<reference evidence="2 3" key="1">
    <citation type="submission" date="2018-09" db="EMBL/GenBank/DDBJ databases">
        <title>Complete genome sequence of Euzebya sp. DY32-46 isolated from seawater of Pacific Ocean.</title>
        <authorList>
            <person name="Xu L."/>
            <person name="Wu Y.-H."/>
            <person name="Xu X.-W."/>
        </authorList>
    </citation>
    <scope>NUCLEOTIDE SEQUENCE [LARGE SCALE GENOMIC DNA]</scope>
    <source>
        <strain evidence="2 3">DY32-46</strain>
    </source>
</reference>
<feature type="region of interest" description="Disordered" evidence="1">
    <location>
        <begin position="169"/>
        <end position="209"/>
    </location>
</feature>
<protein>
    <submittedName>
        <fullName evidence="2">Uncharacterized protein</fullName>
    </submittedName>
</protein>
<name>A0A346XV66_9ACTN</name>
<evidence type="ECO:0000256" key="1">
    <source>
        <dbReference type="SAM" id="MobiDB-lite"/>
    </source>
</evidence>
<proteinExistence type="predicted"/>
<dbReference type="OrthoDB" id="4378470at2"/>